<dbReference type="InterPro" id="IPR007159">
    <property type="entry name" value="SpoVT-AbrB_dom"/>
</dbReference>
<dbReference type="RefSeq" id="WP_138345727.1">
    <property type="nucleotide sequence ID" value="NZ_JADPAX010000008.1"/>
</dbReference>
<dbReference type="PANTHER" id="PTHR46558:SF11">
    <property type="entry name" value="HTH-TYPE TRANSCRIPTIONAL REGULATOR XRE"/>
    <property type="match status" value="1"/>
</dbReference>
<dbReference type="SUPFAM" id="SSF89447">
    <property type="entry name" value="AbrB/MazE/MraZ-like"/>
    <property type="match status" value="1"/>
</dbReference>
<dbReference type="AlphaFoldDB" id="A0A844KL72"/>
<dbReference type="CDD" id="cd00093">
    <property type="entry name" value="HTH_XRE"/>
    <property type="match status" value="1"/>
</dbReference>
<dbReference type="InterPro" id="IPR010982">
    <property type="entry name" value="Lambda_DNA-bd_dom_sf"/>
</dbReference>
<dbReference type="Gene3D" id="1.10.260.40">
    <property type="entry name" value="lambda repressor-like DNA-binding domains"/>
    <property type="match status" value="1"/>
</dbReference>
<dbReference type="SUPFAM" id="SSF47413">
    <property type="entry name" value="lambda repressor-like DNA-binding domains"/>
    <property type="match status" value="1"/>
</dbReference>
<keyword evidence="1" id="KW-0238">DNA-binding</keyword>
<dbReference type="Pfam" id="PF01381">
    <property type="entry name" value="HTH_3"/>
    <property type="match status" value="1"/>
</dbReference>
<accession>A0A844KL72</accession>
<dbReference type="Proteomes" id="UP000446657">
    <property type="component" value="Unassembled WGS sequence"/>
</dbReference>
<dbReference type="NCBIfam" id="TIGR01439">
    <property type="entry name" value="lp_hng_hel_AbrB"/>
    <property type="match status" value="1"/>
</dbReference>
<dbReference type="SMART" id="SM00966">
    <property type="entry name" value="SpoVT_AbrB"/>
    <property type="match status" value="1"/>
</dbReference>
<sequence>MLAENLILLRNMKGMSQEQIAEVIGISRQSYAKWEQGETVPDIEKCDRLAKFYDITIDALLHQENTVGNTRLAPAPPGKHLWGTVTIGSKGQIVIPKAARDIFNLNSGDRLIVLGDEAEGIALVKAEEFEEKMRETLRLSQQAAGVE</sequence>
<dbReference type="SMART" id="SM00530">
    <property type="entry name" value="HTH_XRE"/>
    <property type="match status" value="1"/>
</dbReference>
<proteinExistence type="predicted"/>
<reference evidence="3 4" key="1">
    <citation type="journal article" date="2019" name="Nat. Med.">
        <title>A library of human gut bacterial isolates paired with longitudinal multiomics data enables mechanistic microbiome research.</title>
        <authorList>
            <person name="Poyet M."/>
            <person name="Groussin M."/>
            <person name="Gibbons S.M."/>
            <person name="Avila-Pacheco J."/>
            <person name="Jiang X."/>
            <person name="Kearney S.M."/>
            <person name="Perrotta A.R."/>
            <person name="Berdy B."/>
            <person name="Zhao S."/>
            <person name="Lieberman T.D."/>
            <person name="Swanson P.K."/>
            <person name="Smith M."/>
            <person name="Roesemann S."/>
            <person name="Alexander J.E."/>
            <person name="Rich S.A."/>
            <person name="Livny J."/>
            <person name="Vlamakis H."/>
            <person name="Clish C."/>
            <person name="Bullock K."/>
            <person name="Deik A."/>
            <person name="Scott J."/>
            <person name="Pierce K.A."/>
            <person name="Xavier R.J."/>
            <person name="Alm E.J."/>
        </authorList>
    </citation>
    <scope>NUCLEOTIDE SEQUENCE [LARGE SCALE GENOMIC DNA]</scope>
    <source>
        <strain evidence="3 4">BIOML-A1</strain>
    </source>
</reference>
<name>A0A844KL72_9FIRM</name>
<evidence type="ECO:0000256" key="1">
    <source>
        <dbReference type="ARBA" id="ARBA00023125"/>
    </source>
</evidence>
<comment type="caution">
    <text evidence="3">The sequence shown here is derived from an EMBL/GenBank/DDBJ whole genome shotgun (WGS) entry which is preliminary data.</text>
</comment>
<dbReference type="PANTHER" id="PTHR46558">
    <property type="entry name" value="TRACRIPTIONAL REGULATORY PROTEIN-RELATED-RELATED"/>
    <property type="match status" value="1"/>
</dbReference>
<evidence type="ECO:0000259" key="2">
    <source>
        <dbReference type="PROSITE" id="PS50943"/>
    </source>
</evidence>
<protein>
    <submittedName>
        <fullName evidence="3">Helix-turn-helix domain-containing protein</fullName>
    </submittedName>
</protein>
<dbReference type="InterPro" id="IPR001387">
    <property type="entry name" value="Cro/C1-type_HTH"/>
</dbReference>
<evidence type="ECO:0000313" key="3">
    <source>
        <dbReference type="EMBL" id="MTR80633.1"/>
    </source>
</evidence>
<dbReference type="GO" id="GO:0003677">
    <property type="term" value="F:DNA binding"/>
    <property type="evidence" value="ECO:0007669"/>
    <property type="project" value="UniProtKB-KW"/>
</dbReference>
<dbReference type="Pfam" id="PF04014">
    <property type="entry name" value="MazE_antitoxin"/>
    <property type="match status" value="1"/>
</dbReference>
<dbReference type="EMBL" id="WNAL01000004">
    <property type="protein sequence ID" value="MTR80633.1"/>
    <property type="molecule type" value="Genomic_DNA"/>
</dbReference>
<dbReference type="InterPro" id="IPR037914">
    <property type="entry name" value="SpoVT-AbrB_sf"/>
</dbReference>
<organism evidence="3 4">
    <name type="scientific">Roseburia faecis</name>
    <dbReference type="NCBI Taxonomy" id="301302"/>
    <lineage>
        <taxon>Bacteria</taxon>
        <taxon>Bacillati</taxon>
        <taxon>Bacillota</taxon>
        <taxon>Clostridia</taxon>
        <taxon>Lachnospirales</taxon>
        <taxon>Lachnospiraceae</taxon>
        <taxon>Roseburia</taxon>
    </lineage>
</organism>
<dbReference type="PROSITE" id="PS50943">
    <property type="entry name" value="HTH_CROC1"/>
    <property type="match status" value="1"/>
</dbReference>
<gene>
    <name evidence="3" type="ORF">GMD30_02700</name>
</gene>
<feature type="domain" description="HTH cro/C1-type" evidence="2">
    <location>
        <begin position="6"/>
        <end position="60"/>
    </location>
</feature>
<dbReference type="Gene3D" id="2.10.260.10">
    <property type="match status" value="1"/>
</dbReference>
<evidence type="ECO:0000313" key="4">
    <source>
        <dbReference type="Proteomes" id="UP000446657"/>
    </source>
</evidence>